<feature type="domain" description="Arrestin-like N-terminal" evidence="1">
    <location>
        <begin position="42"/>
        <end position="148"/>
    </location>
</feature>
<sequence length="331" mass="38254">MAFAVSSPLPSDYVQADSRMFFSFHPNNTSFQRGFLGISHTTISGTFHVRFPQAIEAKNISLTFLGREIVEWADLKKVRAEKIIVNKSAYIWQTTSDLGHELITDLDLPFEFEIPDDAIESFITHYGKVEYTLKAIINRKPKKKTSSVEVLVPIYKWTIPDEQELRLLVIKSRAKNRKLPLSWEAILPKTFFDINSEVMINLRLTSHDPDLRIRKIVACLKTFTKYAIDDYGISPMNRDKRHPKYRVQGKDIIMTPTGPDTVFETNVIVKIPNDVAPTCKTKYMSIKNQIQIKVFFERFHHHVMIIRDVVVGRNFLNDRCASIVRDSMISF</sequence>
<evidence type="ECO:0000313" key="3">
    <source>
        <dbReference type="EMBL" id="RIB11054.1"/>
    </source>
</evidence>
<evidence type="ECO:0000259" key="2">
    <source>
        <dbReference type="Pfam" id="PF02752"/>
    </source>
</evidence>
<dbReference type="EMBL" id="QKWP01001177">
    <property type="protein sequence ID" value="RIB11054.1"/>
    <property type="molecule type" value="Genomic_DNA"/>
</dbReference>
<dbReference type="Proteomes" id="UP000266673">
    <property type="component" value="Unassembled WGS sequence"/>
</dbReference>
<dbReference type="InterPro" id="IPR050357">
    <property type="entry name" value="Arrestin_domain-protein"/>
</dbReference>
<feature type="domain" description="Arrestin C-terminal-like" evidence="2">
    <location>
        <begin position="180"/>
        <end position="299"/>
    </location>
</feature>
<dbReference type="Pfam" id="PF02752">
    <property type="entry name" value="Arrestin_C"/>
    <property type="match status" value="1"/>
</dbReference>
<dbReference type="InterPro" id="IPR014756">
    <property type="entry name" value="Ig_E-set"/>
</dbReference>
<reference evidence="3 4" key="1">
    <citation type="submission" date="2018-06" db="EMBL/GenBank/DDBJ databases">
        <title>Comparative genomics reveals the genomic features of Rhizophagus irregularis, R. cerebriforme, R. diaphanum and Gigaspora rosea, and their symbiotic lifestyle signature.</title>
        <authorList>
            <person name="Morin E."/>
            <person name="San Clemente H."/>
            <person name="Chen E.C.H."/>
            <person name="De La Providencia I."/>
            <person name="Hainaut M."/>
            <person name="Kuo A."/>
            <person name="Kohler A."/>
            <person name="Murat C."/>
            <person name="Tang N."/>
            <person name="Roy S."/>
            <person name="Loubradou J."/>
            <person name="Henrissat B."/>
            <person name="Grigoriev I.V."/>
            <person name="Corradi N."/>
            <person name="Roux C."/>
            <person name="Martin F.M."/>
        </authorList>
    </citation>
    <scope>NUCLEOTIDE SEQUENCE [LARGE SCALE GENOMIC DNA]</scope>
    <source>
        <strain evidence="3 4">DAOM 194757</strain>
    </source>
</reference>
<comment type="caution">
    <text evidence="3">The sequence shown here is derived from an EMBL/GenBank/DDBJ whole genome shotgun (WGS) entry which is preliminary data.</text>
</comment>
<dbReference type="Gene3D" id="2.60.40.640">
    <property type="match status" value="1"/>
</dbReference>
<protein>
    <submittedName>
        <fullName evidence="3">Uncharacterized protein</fullName>
    </submittedName>
</protein>
<dbReference type="InterPro" id="IPR014752">
    <property type="entry name" value="Arrestin-like_C"/>
</dbReference>
<dbReference type="InterPro" id="IPR011022">
    <property type="entry name" value="Arrestin_C-like"/>
</dbReference>
<accession>A0A397ULN6</accession>
<evidence type="ECO:0000259" key="1">
    <source>
        <dbReference type="Pfam" id="PF00339"/>
    </source>
</evidence>
<organism evidence="3 4">
    <name type="scientific">Gigaspora rosea</name>
    <dbReference type="NCBI Taxonomy" id="44941"/>
    <lineage>
        <taxon>Eukaryota</taxon>
        <taxon>Fungi</taxon>
        <taxon>Fungi incertae sedis</taxon>
        <taxon>Mucoromycota</taxon>
        <taxon>Glomeromycotina</taxon>
        <taxon>Glomeromycetes</taxon>
        <taxon>Diversisporales</taxon>
        <taxon>Gigasporaceae</taxon>
        <taxon>Gigaspora</taxon>
    </lineage>
</organism>
<gene>
    <name evidence="3" type="ORF">C2G38_2204426</name>
</gene>
<dbReference type="OrthoDB" id="2333384at2759"/>
<dbReference type="GO" id="GO:0015031">
    <property type="term" value="P:protein transport"/>
    <property type="evidence" value="ECO:0007669"/>
    <property type="project" value="TreeGrafter"/>
</dbReference>
<dbReference type="GO" id="GO:0005737">
    <property type="term" value="C:cytoplasm"/>
    <property type="evidence" value="ECO:0007669"/>
    <property type="project" value="TreeGrafter"/>
</dbReference>
<dbReference type="Pfam" id="PF00339">
    <property type="entry name" value="Arrestin_N"/>
    <property type="match status" value="1"/>
</dbReference>
<dbReference type="SUPFAM" id="SSF81296">
    <property type="entry name" value="E set domains"/>
    <property type="match status" value="1"/>
</dbReference>
<evidence type="ECO:0000313" key="4">
    <source>
        <dbReference type="Proteomes" id="UP000266673"/>
    </source>
</evidence>
<dbReference type="AlphaFoldDB" id="A0A397ULN6"/>
<proteinExistence type="predicted"/>
<dbReference type="InterPro" id="IPR011021">
    <property type="entry name" value="Arrestin-like_N"/>
</dbReference>
<keyword evidence="4" id="KW-1185">Reference proteome</keyword>
<dbReference type="PANTHER" id="PTHR11188:SF17">
    <property type="entry name" value="FI21816P1"/>
    <property type="match status" value="1"/>
</dbReference>
<name>A0A397ULN6_9GLOM</name>
<dbReference type="PANTHER" id="PTHR11188">
    <property type="entry name" value="ARRESTIN DOMAIN CONTAINING PROTEIN"/>
    <property type="match status" value="1"/>
</dbReference>